<keyword evidence="3" id="KW-1185">Reference proteome</keyword>
<evidence type="ECO:0000313" key="3">
    <source>
        <dbReference type="Proteomes" id="UP000033647"/>
    </source>
</evidence>
<dbReference type="Proteomes" id="UP000033647">
    <property type="component" value="Unassembled WGS sequence"/>
</dbReference>
<gene>
    <name evidence="2" type="ORF">TI39_contig4202g00033</name>
</gene>
<dbReference type="EMBL" id="LAFY01004161">
    <property type="protein sequence ID" value="KJX94329.1"/>
    <property type="molecule type" value="Genomic_DNA"/>
</dbReference>
<feature type="region of interest" description="Disordered" evidence="1">
    <location>
        <begin position="139"/>
        <end position="173"/>
    </location>
</feature>
<evidence type="ECO:0000313" key="2">
    <source>
        <dbReference type="EMBL" id="KJX94329.1"/>
    </source>
</evidence>
<dbReference type="AlphaFoldDB" id="A0A0F4GAF4"/>
<organism evidence="2 3">
    <name type="scientific">Zymoseptoria brevis</name>
    <dbReference type="NCBI Taxonomy" id="1047168"/>
    <lineage>
        <taxon>Eukaryota</taxon>
        <taxon>Fungi</taxon>
        <taxon>Dikarya</taxon>
        <taxon>Ascomycota</taxon>
        <taxon>Pezizomycotina</taxon>
        <taxon>Dothideomycetes</taxon>
        <taxon>Dothideomycetidae</taxon>
        <taxon>Mycosphaerellales</taxon>
        <taxon>Mycosphaerellaceae</taxon>
        <taxon>Zymoseptoria</taxon>
    </lineage>
</organism>
<reference evidence="2 3" key="1">
    <citation type="submission" date="2015-03" db="EMBL/GenBank/DDBJ databases">
        <title>RNA-seq based gene annotation and comparative genomics of four Zymoseptoria species reveal species-specific pathogenicity related genes and transposable element activity.</title>
        <authorList>
            <person name="Grandaubert J."/>
            <person name="Bhattacharyya A."/>
            <person name="Stukenbrock E.H."/>
        </authorList>
    </citation>
    <scope>NUCLEOTIDE SEQUENCE [LARGE SCALE GENOMIC DNA]</scope>
    <source>
        <strain evidence="2 3">Zb18110</strain>
    </source>
</reference>
<accession>A0A0F4GAF4</accession>
<evidence type="ECO:0000256" key="1">
    <source>
        <dbReference type="SAM" id="MobiDB-lite"/>
    </source>
</evidence>
<name>A0A0F4GAF4_9PEZI</name>
<dbReference type="OrthoDB" id="10476038at2759"/>
<comment type="caution">
    <text evidence="2">The sequence shown here is derived from an EMBL/GenBank/DDBJ whole genome shotgun (WGS) entry which is preliminary data.</text>
</comment>
<feature type="compositionally biased region" description="Polar residues" evidence="1">
    <location>
        <begin position="151"/>
        <end position="173"/>
    </location>
</feature>
<sequence length="173" mass="19765">MSSLHLKIRKRNRAYISYEPKPPPQPPPLPISFFAKIIFHPNTRPRDIPLLTGLRRDTRTVTLTIDFLSSIDSNSTHDVDSMPMEELANSVCRGPEQLTVHCKVSRKKKFSLFRHWVLMQRFEKALRRGDGEWARPAVYTERDPSEDATFSPIQSPTRFGSEAVTTSGDGKEV</sequence>
<proteinExistence type="predicted"/>
<protein>
    <submittedName>
        <fullName evidence="2">Uncharacterized protein</fullName>
    </submittedName>
</protein>